<protein>
    <submittedName>
        <fullName evidence="2">Uncharacterized protein</fullName>
    </submittedName>
</protein>
<evidence type="ECO:0000256" key="1">
    <source>
        <dbReference type="SAM" id="Phobius"/>
    </source>
</evidence>
<dbReference type="AlphaFoldDB" id="A0A6M3JM04"/>
<organism evidence="2">
    <name type="scientific">viral metagenome</name>
    <dbReference type="NCBI Taxonomy" id="1070528"/>
    <lineage>
        <taxon>unclassified sequences</taxon>
        <taxon>metagenomes</taxon>
        <taxon>organismal metagenomes</taxon>
    </lineage>
</organism>
<keyword evidence="1" id="KW-0472">Membrane</keyword>
<accession>A0A6M3JM04</accession>
<feature type="transmembrane region" description="Helical" evidence="1">
    <location>
        <begin position="35"/>
        <end position="57"/>
    </location>
</feature>
<keyword evidence="1" id="KW-1133">Transmembrane helix</keyword>
<keyword evidence="1" id="KW-0812">Transmembrane</keyword>
<dbReference type="EMBL" id="MT141779">
    <property type="protein sequence ID" value="QJA70278.1"/>
    <property type="molecule type" value="Genomic_DNA"/>
</dbReference>
<gene>
    <name evidence="2" type="ORF">MM415A03847_0006</name>
</gene>
<name>A0A6M3JM04_9ZZZZ</name>
<proteinExistence type="predicted"/>
<evidence type="ECO:0000313" key="2">
    <source>
        <dbReference type="EMBL" id="QJA70278.1"/>
    </source>
</evidence>
<reference evidence="2" key="1">
    <citation type="submission" date="2020-03" db="EMBL/GenBank/DDBJ databases">
        <title>The deep terrestrial virosphere.</title>
        <authorList>
            <person name="Holmfeldt K."/>
            <person name="Nilsson E."/>
            <person name="Simone D."/>
            <person name="Lopez-Fernandez M."/>
            <person name="Wu X."/>
            <person name="de Brujin I."/>
            <person name="Lundin D."/>
            <person name="Andersson A."/>
            <person name="Bertilsson S."/>
            <person name="Dopson M."/>
        </authorList>
    </citation>
    <scope>NUCLEOTIDE SEQUENCE</scope>
    <source>
        <strain evidence="2">MM415A03847</strain>
    </source>
</reference>
<sequence length="61" mass="6911">MTIIATLVVVWLFFAALFGWRLALERGGGMRDASLKVWLKLVALSLLWPVGCLLVLLQRRK</sequence>